<dbReference type="InParanoid" id="A0A1E7FW90"/>
<evidence type="ECO:0000256" key="1">
    <source>
        <dbReference type="SAM" id="MobiDB-lite"/>
    </source>
</evidence>
<evidence type="ECO:0000256" key="2">
    <source>
        <dbReference type="SAM" id="Phobius"/>
    </source>
</evidence>
<gene>
    <name evidence="3" type="ORF">FRACYDRAFT_232577</name>
</gene>
<keyword evidence="2" id="KW-1133">Transmembrane helix</keyword>
<evidence type="ECO:0000313" key="4">
    <source>
        <dbReference type="Proteomes" id="UP000095751"/>
    </source>
</evidence>
<evidence type="ECO:0000313" key="3">
    <source>
        <dbReference type="EMBL" id="OEU22420.1"/>
    </source>
</evidence>
<reference evidence="3 4" key="1">
    <citation type="submission" date="2016-09" db="EMBL/GenBank/DDBJ databases">
        <title>Extensive genetic diversity and differential bi-allelic expression allows diatom success in the polar Southern Ocean.</title>
        <authorList>
            <consortium name="DOE Joint Genome Institute"/>
            <person name="Mock T."/>
            <person name="Otillar R.P."/>
            <person name="Strauss J."/>
            <person name="Dupont C."/>
            <person name="Frickenhaus S."/>
            <person name="Maumus F."/>
            <person name="Mcmullan M."/>
            <person name="Sanges R."/>
            <person name="Schmutz J."/>
            <person name="Toseland A."/>
            <person name="Valas R."/>
            <person name="Veluchamy A."/>
            <person name="Ward B.J."/>
            <person name="Allen A."/>
            <person name="Barry K."/>
            <person name="Falciatore A."/>
            <person name="Ferrante M."/>
            <person name="Fortunato A.E."/>
            <person name="Gloeckner G."/>
            <person name="Gruber A."/>
            <person name="Hipkin R."/>
            <person name="Janech M."/>
            <person name="Kroth P."/>
            <person name="Leese F."/>
            <person name="Lindquist E."/>
            <person name="Lyon B.R."/>
            <person name="Martin J."/>
            <person name="Mayer C."/>
            <person name="Parker M."/>
            <person name="Quesneville H."/>
            <person name="Raymond J."/>
            <person name="Uhlig C."/>
            <person name="Valentin K.U."/>
            <person name="Worden A.Z."/>
            <person name="Armbrust E.V."/>
            <person name="Bowler C."/>
            <person name="Green B."/>
            <person name="Moulton V."/>
            <person name="Van Oosterhout C."/>
            <person name="Grigoriev I."/>
        </authorList>
    </citation>
    <scope>NUCLEOTIDE SEQUENCE [LARGE SCALE GENOMIC DNA]</scope>
    <source>
        <strain evidence="3 4">CCMP1102</strain>
    </source>
</reference>
<accession>A0A1E7FW90</accession>
<sequence length="156" mass="17968">MTKHGKRILAKSRSVSAGLDFKFETDPYEIELHGLLTPEQYTEVMENLNKKLRSSRAGTIDGILLVTGPLLVPLVLWGVRHRGQTKKRKRLLKQGIHEFNMQYQELSMRWSRSPTSALSIERRNHSVVLDNDNLARNNNHSDQEEEITNFDTKTLS</sequence>
<organism evidence="3 4">
    <name type="scientific">Fragilariopsis cylindrus CCMP1102</name>
    <dbReference type="NCBI Taxonomy" id="635003"/>
    <lineage>
        <taxon>Eukaryota</taxon>
        <taxon>Sar</taxon>
        <taxon>Stramenopiles</taxon>
        <taxon>Ochrophyta</taxon>
        <taxon>Bacillariophyta</taxon>
        <taxon>Bacillariophyceae</taxon>
        <taxon>Bacillariophycidae</taxon>
        <taxon>Bacillariales</taxon>
        <taxon>Bacillariaceae</taxon>
        <taxon>Fragilariopsis</taxon>
    </lineage>
</organism>
<dbReference type="Proteomes" id="UP000095751">
    <property type="component" value="Unassembled WGS sequence"/>
</dbReference>
<proteinExistence type="predicted"/>
<dbReference type="KEGG" id="fcy:FRACYDRAFT_232577"/>
<dbReference type="AlphaFoldDB" id="A0A1E7FW90"/>
<protein>
    <submittedName>
        <fullName evidence="3">Uncharacterized protein</fullName>
    </submittedName>
</protein>
<dbReference type="EMBL" id="KV784353">
    <property type="protein sequence ID" value="OEU22420.1"/>
    <property type="molecule type" value="Genomic_DNA"/>
</dbReference>
<name>A0A1E7FW90_9STRA</name>
<feature type="transmembrane region" description="Helical" evidence="2">
    <location>
        <begin position="57"/>
        <end position="79"/>
    </location>
</feature>
<keyword evidence="2" id="KW-0472">Membrane</keyword>
<keyword evidence="2" id="KW-0812">Transmembrane</keyword>
<dbReference type="OrthoDB" id="203739at2759"/>
<feature type="region of interest" description="Disordered" evidence="1">
    <location>
        <begin position="132"/>
        <end position="156"/>
    </location>
</feature>
<keyword evidence="4" id="KW-1185">Reference proteome</keyword>